<feature type="region of interest" description="Disordered" evidence="1">
    <location>
        <begin position="38"/>
        <end position="58"/>
    </location>
</feature>
<accession>A0A9N8JTK4</accession>
<proteinExistence type="predicted"/>
<gene>
    <name evidence="3" type="ORF">AWRI4619_LOCUS8040</name>
</gene>
<comment type="caution">
    <text evidence="3">The sequence shown here is derived from an EMBL/GenBank/DDBJ whole genome shotgun (WGS) entry which is preliminary data.</text>
</comment>
<name>A0A9N8JTK4_9PEZI</name>
<dbReference type="InterPro" id="IPR003034">
    <property type="entry name" value="SAP_dom"/>
</dbReference>
<dbReference type="InterPro" id="IPR036361">
    <property type="entry name" value="SAP_dom_sf"/>
</dbReference>
<keyword evidence="4" id="KW-1185">Reference proteome</keyword>
<sequence length="254" mass="29387">MRSVDLKSRLQARELPYSGNKAVLVQRLQDNDIFPTASSLQQEHESSRPLPEDFLDKMKSSDPRAVTRILRKLTTADLVSRNDELRRRRARDVVTSLTGSSDGTMTGASRKRRFSNLGLNWELGPEHPLTKRIRDEKTREKLERERARVQHERPSWFGTPKDPLPDFWMGRPVLLEREIDVLKGMDSIPKYYVSRQEESMIRSAQGDREEQLSDIVRRLEAELMSRNFWMQSLGFEAGGDHGNFPSSDYKLADT</sequence>
<dbReference type="SUPFAM" id="SSF68906">
    <property type="entry name" value="SAP domain"/>
    <property type="match status" value="1"/>
</dbReference>
<evidence type="ECO:0000256" key="1">
    <source>
        <dbReference type="SAM" id="MobiDB-lite"/>
    </source>
</evidence>
<organism evidence="3 4">
    <name type="scientific">Aureobasidium vineae</name>
    <dbReference type="NCBI Taxonomy" id="2773715"/>
    <lineage>
        <taxon>Eukaryota</taxon>
        <taxon>Fungi</taxon>
        <taxon>Dikarya</taxon>
        <taxon>Ascomycota</taxon>
        <taxon>Pezizomycotina</taxon>
        <taxon>Dothideomycetes</taxon>
        <taxon>Dothideomycetidae</taxon>
        <taxon>Dothideales</taxon>
        <taxon>Saccotheciaceae</taxon>
        <taxon>Aureobasidium</taxon>
    </lineage>
</organism>
<evidence type="ECO:0000313" key="3">
    <source>
        <dbReference type="EMBL" id="CAD0093916.1"/>
    </source>
</evidence>
<feature type="compositionally biased region" description="Basic and acidic residues" evidence="1">
    <location>
        <begin position="42"/>
        <end position="58"/>
    </location>
</feature>
<dbReference type="AlphaFoldDB" id="A0A9N8JTK4"/>
<feature type="domain" description="SAP" evidence="2">
    <location>
        <begin position="1"/>
        <end position="32"/>
    </location>
</feature>
<protein>
    <recommendedName>
        <fullName evidence="2">SAP domain-containing protein</fullName>
    </recommendedName>
</protein>
<dbReference type="Proteomes" id="UP000716446">
    <property type="component" value="Unassembled WGS sequence"/>
</dbReference>
<dbReference type="EMBL" id="CAIJEN010000014">
    <property type="protein sequence ID" value="CAD0093916.1"/>
    <property type="molecule type" value="Genomic_DNA"/>
</dbReference>
<evidence type="ECO:0000259" key="2">
    <source>
        <dbReference type="PROSITE" id="PS50800"/>
    </source>
</evidence>
<dbReference type="Pfam" id="PF02037">
    <property type="entry name" value="SAP"/>
    <property type="match status" value="1"/>
</dbReference>
<reference evidence="3" key="1">
    <citation type="submission" date="2020-06" db="EMBL/GenBank/DDBJ databases">
        <authorList>
            <person name="Onetto C."/>
        </authorList>
    </citation>
    <scope>NUCLEOTIDE SEQUENCE</scope>
</reference>
<dbReference type="Gene3D" id="1.10.720.30">
    <property type="entry name" value="SAP domain"/>
    <property type="match status" value="1"/>
</dbReference>
<evidence type="ECO:0000313" key="4">
    <source>
        <dbReference type="Proteomes" id="UP000716446"/>
    </source>
</evidence>
<dbReference type="PROSITE" id="PS50800">
    <property type="entry name" value="SAP"/>
    <property type="match status" value="1"/>
</dbReference>